<dbReference type="InterPro" id="IPR009100">
    <property type="entry name" value="AcylCoA_DH/oxidase_NM_dom_sf"/>
</dbReference>
<dbReference type="RefSeq" id="WP_107750678.1">
    <property type="nucleotide sequence ID" value="NZ_QBKF01000002.1"/>
</dbReference>
<evidence type="ECO:0000313" key="6">
    <source>
        <dbReference type="EMBL" id="PVE48434.1"/>
    </source>
</evidence>
<dbReference type="SUPFAM" id="SSF47203">
    <property type="entry name" value="Acyl-CoA dehydrogenase C-terminal domain-like"/>
    <property type="match status" value="1"/>
</dbReference>
<keyword evidence="3" id="KW-0274">FAD</keyword>
<keyword evidence="4" id="KW-0560">Oxidoreductase</keyword>
<dbReference type="SUPFAM" id="SSF56645">
    <property type="entry name" value="Acyl-CoA dehydrogenase NM domain-like"/>
    <property type="match status" value="1"/>
</dbReference>
<evidence type="ECO:0000256" key="3">
    <source>
        <dbReference type="ARBA" id="ARBA00022827"/>
    </source>
</evidence>
<comment type="caution">
    <text evidence="6">The sequence shown here is derived from an EMBL/GenBank/DDBJ whole genome shotgun (WGS) entry which is preliminary data.</text>
</comment>
<dbReference type="OrthoDB" id="7328575at2"/>
<evidence type="ECO:0000313" key="7">
    <source>
        <dbReference type="Proteomes" id="UP000244810"/>
    </source>
</evidence>
<evidence type="ECO:0000256" key="2">
    <source>
        <dbReference type="ARBA" id="ARBA00022630"/>
    </source>
</evidence>
<dbReference type="Pfam" id="PF00441">
    <property type="entry name" value="Acyl-CoA_dh_1"/>
    <property type="match status" value="1"/>
</dbReference>
<dbReference type="PANTHER" id="PTHR43884:SF20">
    <property type="entry name" value="ACYL-COA DEHYDROGENASE FADE28"/>
    <property type="match status" value="1"/>
</dbReference>
<dbReference type="PANTHER" id="PTHR43884">
    <property type="entry name" value="ACYL-COA DEHYDROGENASE"/>
    <property type="match status" value="1"/>
</dbReference>
<dbReference type="AlphaFoldDB" id="A0A2T7UUU4"/>
<name>A0A2T7UUU4_9RHOB</name>
<dbReference type="InterPro" id="IPR009075">
    <property type="entry name" value="AcylCo_DH/oxidase_C"/>
</dbReference>
<accession>A0A2T7UUU4</accession>
<keyword evidence="7" id="KW-1185">Reference proteome</keyword>
<dbReference type="InterPro" id="IPR036250">
    <property type="entry name" value="AcylCo_DH-like_C"/>
</dbReference>
<evidence type="ECO:0000259" key="5">
    <source>
        <dbReference type="Pfam" id="PF00441"/>
    </source>
</evidence>
<evidence type="ECO:0000256" key="4">
    <source>
        <dbReference type="ARBA" id="ARBA00023002"/>
    </source>
</evidence>
<reference evidence="6 7" key="1">
    <citation type="journal article" date="2011" name="Syst. Appl. Microbiol.">
        <title>Defluviimonas denitrificans gen. nov., sp. nov., and Pararhodobacter aggregans gen. nov., sp. nov., non-phototrophic Rhodobacteraceae from the biofilter of a marine aquaculture.</title>
        <authorList>
            <person name="Foesel B.U."/>
            <person name="Drake H.L."/>
            <person name="Schramm A."/>
        </authorList>
    </citation>
    <scope>NUCLEOTIDE SEQUENCE [LARGE SCALE GENOMIC DNA]</scope>
    <source>
        <strain evidence="6 7">D1-19</strain>
    </source>
</reference>
<comment type="similarity">
    <text evidence="1">Belongs to the acyl-CoA dehydrogenase family.</text>
</comment>
<proteinExistence type="inferred from homology"/>
<dbReference type="Proteomes" id="UP000244810">
    <property type="component" value="Unassembled WGS sequence"/>
</dbReference>
<keyword evidence="2" id="KW-0285">Flavoprotein</keyword>
<evidence type="ECO:0000256" key="1">
    <source>
        <dbReference type="ARBA" id="ARBA00009347"/>
    </source>
</evidence>
<dbReference type="GO" id="GO:0003995">
    <property type="term" value="F:acyl-CoA dehydrogenase activity"/>
    <property type="evidence" value="ECO:0007669"/>
    <property type="project" value="TreeGrafter"/>
</dbReference>
<protein>
    <recommendedName>
        <fullName evidence="5">Acyl-CoA dehydrogenase/oxidase C-terminal domain-containing protein</fullName>
    </recommendedName>
</protein>
<dbReference type="Gene3D" id="1.20.140.10">
    <property type="entry name" value="Butyryl-CoA Dehydrogenase, subunit A, domain 3"/>
    <property type="match status" value="1"/>
</dbReference>
<sequence>MNLDLSDEQSQILDAAEALLQAEYPLSRLRSGAAEDLTRLVEFGLFGLGLAGEDGSDLLTEALLHARLGRHLLTPSTLAAAVAARLAAQAGDDALASRIADGALPVSAGVATGGDLLLCDAPGATMAVWREGDTLRWGPCDSGAAAPPAGGGLPLTRTPRPAGAATAPSAPWQLLVAAQLLGTAEAALDLSVAYARTREQFGRPIGAFQAIKHHCADMALGVAMVSAQLDFAALALEAGQEDADFQIAALARLAPRIALRNARMAIQIHGGIGFSDEADAHLILKQAHRLGQLLLPADLMALDAPLTPLNRSS</sequence>
<organism evidence="6 7">
    <name type="scientific">Pararhodobacter aggregans</name>
    <dbReference type="NCBI Taxonomy" id="404875"/>
    <lineage>
        <taxon>Bacteria</taxon>
        <taxon>Pseudomonadati</taxon>
        <taxon>Pseudomonadota</taxon>
        <taxon>Alphaproteobacteria</taxon>
        <taxon>Rhodobacterales</taxon>
        <taxon>Paracoccaceae</taxon>
        <taxon>Pararhodobacter</taxon>
    </lineage>
</organism>
<gene>
    <name evidence="6" type="ORF">DDE23_05065</name>
</gene>
<dbReference type="EMBL" id="QDDR01000002">
    <property type="protein sequence ID" value="PVE48434.1"/>
    <property type="molecule type" value="Genomic_DNA"/>
</dbReference>
<feature type="domain" description="Acyl-CoA dehydrogenase/oxidase C-terminal" evidence="5">
    <location>
        <begin position="174"/>
        <end position="287"/>
    </location>
</feature>